<sequence length="136" mass="16535">MVTLFRNPIQCIFYRTSRTIQEKKLRKSLQKLYFYHPPEDCCQIYRLLQNVPGGTYFITENMSNVLFMVVQDSVDTKITSIILYLHGSYITIHQHYYIIIYMYLMRYTQIYIYPLFCFIKYYIILINILGMDFLIE</sequence>
<dbReference type="EMBL" id="MN641876">
    <property type="protein sequence ID" value="QII88697.1"/>
    <property type="molecule type" value="Genomic_DNA"/>
</dbReference>
<evidence type="ECO:0000256" key="1">
    <source>
        <dbReference type="SAM" id="Phobius"/>
    </source>
</evidence>
<evidence type="ECO:0000313" key="2">
    <source>
        <dbReference type="EMBL" id="QII88697.1"/>
    </source>
</evidence>
<feature type="transmembrane region" description="Helical" evidence="1">
    <location>
        <begin position="81"/>
        <end position="104"/>
    </location>
</feature>
<organismHost>
    <name type="scientific">Phacochoerus africanus</name>
    <name type="common">Warthog</name>
    <dbReference type="NCBI Taxonomy" id="41426"/>
</organismHost>
<organismHost>
    <name type="scientific">Potamochoerus larvatus</name>
    <name type="common">Bushpig</name>
    <dbReference type="NCBI Taxonomy" id="273792"/>
</organismHost>
<keyword evidence="1" id="KW-1133">Transmembrane helix</keyword>
<organismHost>
    <name type="scientific">Phacochoerus aethiopicus</name>
    <name type="common">Warthog</name>
    <dbReference type="NCBI Taxonomy" id="85517"/>
</organismHost>
<name>A0A6G7KTK4_ASF</name>
<organismHost>
    <name type="scientific">Ornithodoros moubata</name>
    <name type="common">Soft tick</name>
    <name type="synonym">Argasid tick</name>
    <dbReference type="NCBI Taxonomy" id="6938"/>
</organismHost>
<proteinExistence type="predicted"/>
<organism evidence="2">
    <name type="scientific">African swine fever virus</name>
    <name type="common">ASFV</name>
    <dbReference type="NCBI Taxonomy" id="10497"/>
    <lineage>
        <taxon>Viruses</taxon>
        <taxon>Varidnaviria</taxon>
        <taxon>Bamfordvirae</taxon>
        <taxon>Nucleocytoviricota</taxon>
        <taxon>Pokkesviricetes</taxon>
        <taxon>Asfuvirales</taxon>
        <taxon>Asfarviridae</taxon>
        <taxon>Asfivirus</taxon>
        <taxon>Asfivirus haemorrhagiae</taxon>
    </lineage>
</organism>
<reference evidence="2" key="1">
    <citation type="submission" date="2019-11" db="EMBL/GenBank/DDBJ databases">
        <authorList>
            <person name="Ndlovu S.S."/>
            <person name="Carulei O."/>
        </authorList>
    </citation>
    <scope>NUCLEOTIDE SEQUENCE [LARGE SCALE GENOMIC DNA]</scope>
    <source>
        <strain evidence="2">RSA_W1_1999</strain>
    </source>
</reference>
<organismHost>
    <name type="scientific">Sus scrofa</name>
    <name type="common">Pig</name>
    <dbReference type="NCBI Taxonomy" id="9823"/>
</organismHost>
<keyword evidence="1" id="KW-0472">Membrane</keyword>
<accession>A0A6G7KTK4</accession>
<protein>
    <submittedName>
        <fullName evidence="2">p100_1R</fullName>
    </submittedName>
</protein>
<gene>
    <name evidence="2" type="primary">100_1R</name>
</gene>
<keyword evidence="1" id="KW-0812">Transmembrane</keyword>
<organismHost>
    <name type="scientific">Ornithodoros</name>
    <name type="common">relapsing fever ticks</name>
    <dbReference type="NCBI Taxonomy" id="6937"/>
</organismHost>
<feature type="transmembrane region" description="Helical" evidence="1">
    <location>
        <begin position="110"/>
        <end position="135"/>
    </location>
</feature>